<dbReference type="InterPro" id="IPR005672">
    <property type="entry name" value="Phosphate_PstA"/>
</dbReference>
<feature type="transmembrane region" description="Helical" evidence="9">
    <location>
        <begin position="126"/>
        <end position="149"/>
    </location>
</feature>
<accession>A0A101XTJ8</accession>
<protein>
    <recommendedName>
        <fullName evidence="9">Phosphate transport system permease protein PstA</fullName>
    </recommendedName>
</protein>
<evidence type="ECO:0000313" key="12">
    <source>
        <dbReference type="Proteomes" id="UP000053557"/>
    </source>
</evidence>
<dbReference type="PANTHER" id="PTHR42922:SF1">
    <property type="entry name" value="PHOSPHATE TRANSPORT SYSTEM PERMEASE PROTEIN PSTA"/>
    <property type="match status" value="1"/>
</dbReference>
<comment type="caution">
    <text evidence="11">The sequence shown here is derived from an EMBL/GenBank/DDBJ whole genome shotgun (WGS) entry which is preliminary data.</text>
</comment>
<feature type="transmembrane region" description="Helical" evidence="9">
    <location>
        <begin position="189"/>
        <end position="210"/>
    </location>
</feature>
<dbReference type="NCBIfam" id="TIGR00974">
    <property type="entry name" value="3a0107s02c"/>
    <property type="match status" value="1"/>
</dbReference>
<keyword evidence="6 9" id="KW-0812">Transmembrane</keyword>
<dbReference type="SUPFAM" id="SSF161098">
    <property type="entry name" value="MetI-like"/>
    <property type="match status" value="1"/>
</dbReference>
<proteinExistence type="inferred from homology"/>
<dbReference type="CDD" id="cd06261">
    <property type="entry name" value="TM_PBP2"/>
    <property type="match status" value="1"/>
</dbReference>
<dbReference type="Gene3D" id="1.10.3720.10">
    <property type="entry name" value="MetI-like"/>
    <property type="match status" value="1"/>
</dbReference>
<evidence type="ECO:0000313" key="11">
    <source>
        <dbReference type="EMBL" id="KUO97195.1"/>
    </source>
</evidence>
<dbReference type="AlphaFoldDB" id="A0A101XTJ8"/>
<name>A0A101XTJ8_9BACL</name>
<evidence type="ECO:0000256" key="9">
    <source>
        <dbReference type="RuleBase" id="RU363043"/>
    </source>
</evidence>
<dbReference type="PANTHER" id="PTHR42922">
    <property type="entry name" value="PHOSPHATE TRANSPORT SYSTEM PERMEASE PROTEIN PSTA"/>
    <property type="match status" value="1"/>
</dbReference>
<evidence type="ECO:0000256" key="2">
    <source>
        <dbReference type="ARBA" id="ARBA00007069"/>
    </source>
</evidence>
<dbReference type="GO" id="GO:0005886">
    <property type="term" value="C:plasma membrane"/>
    <property type="evidence" value="ECO:0007669"/>
    <property type="project" value="UniProtKB-SubCell"/>
</dbReference>
<feature type="transmembrane region" description="Helical" evidence="9">
    <location>
        <begin position="69"/>
        <end position="90"/>
    </location>
</feature>
<keyword evidence="5" id="KW-0592">Phosphate transport</keyword>
<evidence type="ECO:0000256" key="8">
    <source>
        <dbReference type="ARBA" id="ARBA00023136"/>
    </source>
</evidence>
<feature type="transmembrane region" description="Helical" evidence="9">
    <location>
        <begin position="12"/>
        <end position="36"/>
    </location>
</feature>
<keyword evidence="4 9" id="KW-1003">Cell membrane</keyword>
<dbReference type="InterPro" id="IPR051408">
    <property type="entry name" value="Phosphate_transprt_permease"/>
</dbReference>
<dbReference type="Proteomes" id="UP000053557">
    <property type="component" value="Unassembled WGS sequence"/>
</dbReference>
<evidence type="ECO:0000256" key="6">
    <source>
        <dbReference type="ARBA" id="ARBA00022692"/>
    </source>
</evidence>
<evidence type="ECO:0000256" key="5">
    <source>
        <dbReference type="ARBA" id="ARBA00022592"/>
    </source>
</evidence>
<dbReference type="PROSITE" id="PS50928">
    <property type="entry name" value="ABC_TM1"/>
    <property type="match status" value="1"/>
</dbReference>
<organism evidence="11 12">
    <name type="scientific">Ferroacidibacillus organovorans</name>
    <dbReference type="NCBI Taxonomy" id="1765683"/>
    <lineage>
        <taxon>Bacteria</taxon>
        <taxon>Bacillati</taxon>
        <taxon>Bacillota</taxon>
        <taxon>Bacilli</taxon>
        <taxon>Bacillales</taxon>
        <taxon>Alicyclobacillaceae</taxon>
        <taxon>Ferroacidibacillus</taxon>
    </lineage>
</organism>
<evidence type="ECO:0000256" key="4">
    <source>
        <dbReference type="ARBA" id="ARBA00022475"/>
    </source>
</evidence>
<keyword evidence="12" id="KW-1185">Reference proteome</keyword>
<dbReference type="InterPro" id="IPR000515">
    <property type="entry name" value="MetI-like"/>
</dbReference>
<comment type="similarity">
    <text evidence="2 9">Belongs to the binding-protein-dependent transport system permease family. CysTW subfamily.</text>
</comment>
<gene>
    <name evidence="11" type="ORF">ATW55_12335</name>
</gene>
<evidence type="ECO:0000256" key="7">
    <source>
        <dbReference type="ARBA" id="ARBA00022989"/>
    </source>
</evidence>
<evidence type="ECO:0000256" key="1">
    <source>
        <dbReference type="ARBA" id="ARBA00004651"/>
    </source>
</evidence>
<dbReference type="GO" id="GO:0005315">
    <property type="term" value="F:phosphate transmembrane transporter activity"/>
    <property type="evidence" value="ECO:0007669"/>
    <property type="project" value="InterPro"/>
</dbReference>
<dbReference type="Pfam" id="PF00528">
    <property type="entry name" value="BPD_transp_1"/>
    <property type="match status" value="1"/>
</dbReference>
<keyword evidence="3" id="KW-0813">Transport</keyword>
<reference evidence="11 12" key="1">
    <citation type="submission" date="2015-12" db="EMBL/GenBank/DDBJ databases">
        <title>Draft genome sequence of Acidibacillus ferrooxidans ITV001, isolated from a chalcopyrite acid mine drainage site in Brazil.</title>
        <authorList>
            <person name="Dall'Agnol H."/>
            <person name="Nancucheo I."/>
            <person name="Johnson B."/>
            <person name="Oliveira R."/>
            <person name="Leite L."/>
            <person name="Pylro V."/>
            <person name="Nunes G.L."/>
            <person name="Tzotzos G."/>
            <person name="Fernandes G.R."/>
            <person name="Dutra J."/>
            <person name="Orellana S.C."/>
            <person name="Oliveira G."/>
        </authorList>
    </citation>
    <scope>NUCLEOTIDE SEQUENCE [LARGE SCALE GENOMIC DNA]</scope>
    <source>
        <strain evidence="12">ITV01</strain>
    </source>
</reference>
<dbReference type="GO" id="GO:0035435">
    <property type="term" value="P:phosphate ion transmembrane transport"/>
    <property type="evidence" value="ECO:0007669"/>
    <property type="project" value="InterPro"/>
</dbReference>
<sequence length="277" mass="29833">MRGYSRKFASRMAWTLSIVALLFVVMVVLDILISVVRQGAGGISLSLFTTQTSGITGGLQNAILGTLDLIFFSTLFAGPVGILGGIYLAVFASDRVARVFRFVAEVLAGIPSIVIGYFGYTMMVQTFGWGFSVLAGSISLSILTLPYIVRMTEASIRQVPKSYYEGALALGLTPFSALRTVVMRPATPGIVTGLLLAVSIGLGETAPLIYTAGWSNFNPTLHLTKNPIGYLTYVVWTYLNEPYASAHQLAYTAALLLIFLVVILHILARLLQPKVKG</sequence>
<keyword evidence="7 9" id="KW-1133">Transmembrane helix</keyword>
<evidence type="ECO:0000259" key="10">
    <source>
        <dbReference type="PROSITE" id="PS50928"/>
    </source>
</evidence>
<dbReference type="EMBL" id="LPVJ01000006">
    <property type="protein sequence ID" value="KUO97195.1"/>
    <property type="molecule type" value="Genomic_DNA"/>
</dbReference>
<feature type="transmembrane region" description="Helical" evidence="9">
    <location>
        <begin position="249"/>
        <end position="271"/>
    </location>
</feature>
<evidence type="ECO:0000256" key="3">
    <source>
        <dbReference type="ARBA" id="ARBA00022448"/>
    </source>
</evidence>
<dbReference type="InterPro" id="IPR035906">
    <property type="entry name" value="MetI-like_sf"/>
</dbReference>
<keyword evidence="8 9" id="KW-0472">Membrane</keyword>
<dbReference type="OrthoDB" id="9807065at2"/>
<feature type="domain" description="ABC transmembrane type-1" evidence="10">
    <location>
        <begin position="63"/>
        <end position="268"/>
    </location>
</feature>
<comment type="subcellular location">
    <subcellularLocation>
        <location evidence="1 9">Cell membrane</location>
        <topology evidence="1 9">Multi-pass membrane protein</topology>
    </subcellularLocation>
</comment>
<feature type="transmembrane region" description="Helical" evidence="9">
    <location>
        <begin position="102"/>
        <end position="120"/>
    </location>
</feature>